<organism evidence="2 3">
    <name type="scientific">Phytophthora sojae (strain P6497)</name>
    <name type="common">Soybean stem and root rot agent</name>
    <name type="synonym">Phytophthora megasperma f. sp. glycines</name>
    <dbReference type="NCBI Taxonomy" id="1094619"/>
    <lineage>
        <taxon>Eukaryota</taxon>
        <taxon>Sar</taxon>
        <taxon>Stramenopiles</taxon>
        <taxon>Oomycota</taxon>
        <taxon>Peronosporomycetes</taxon>
        <taxon>Peronosporales</taxon>
        <taxon>Peronosporaceae</taxon>
        <taxon>Phytophthora</taxon>
    </lineage>
</organism>
<evidence type="ECO:0000313" key="2">
    <source>
        <dbReference type="EMBL" id="EGZ30137.1"/>
    </source>
</evidence>
<evidence type="ECO:0000313" key="3">
    <source>
        <dbReference type="Proteomes" id="UP000002640"/>
    </source>
</evidence>
<dbReference type="AlphaFoldDB" id="G4YJM5"/>
<dbReference type="KEGG" id="psoj:PHYSODRAFT_466695"/>
<dbReference type="SMR" id="G4YJM5"/>
<name>G4YJM5_PHYSP</name>
<feature type="compositionally biased region" description="Polar residues" evidence="1">
    <location>
        <begin position="459"/>
        <end position="468"/>
    </location>
</feature>
<evidence type="ECO:0000256" key="1">
    <source>
        <dbReference type="SAM" id="MobiDB-lite"/>
    </source>
</evidence>
<dbReference type="GeneID" id="20653464"/>
<dbReference type="InParanoid" id="G4YJM5"/>
<dbReference type="InterPro" id="IPR036770">
    <property type="entry name" value="Ankyrin_rpt-contain_sf"/>
</dbReference>
<dbReference type="Proteomes" id="UP000002640">
    <property type="component" value="Unassembled WGS sequence"/>
</dbReference>
<gene>
    <name evidence="2" type="ORF">PHYSODRAFT_466695</name>
</gene>
<protein>
    <submittedName>
        <fullName evidence="2">Uncharacterized protein</fullName>
    </submittedName>
</protein>
<dbReference type="RefSeq" id="XP_009517412.1">
    <property type="nucleotide sequence ID" value="XM_009519117.1"/>
</dbReference>
<dbReference type="OMA" id="RAMYCLV"/>
<dbReference type="SUPFAM" id="SSF48403">
    <property type="entry name" value="Ankyrin repeat"/>
    <property type="match status" value="1"/>
</dbReference>
<sequence>MAKVSKLIRKLFRRDTGGNAAGCDGAIGDRGLQMRLRKAVTMGKARQVADLLDQGASPIWMEDESNSRRFRRRYSDACQLNALLIACRLGNVDILSLLLDAFFEEPQVLAHFSRAMYCLVIRHDHWKAFHTLQQRRVPMTSISSRSSSDESSSPTSVASTRLLSVAAMENSRSKLPMPIFVAAEYGRHHILSYLLDRYRHDWAHYTFEGHSLLSVATINGHYECVRALLGRQVVTARSIDASVAIARRHRQAHVLVLLTSYLPEYASDPEPVYKSFAPQPPSSNNANHVNDFCPNRMRGRVSIAETVASEFDDDGRRSSLVAISSPINFNRSEDASRVEQMRTRAEMQRELRQSGMMWLLDGREPIEEMQRPVDPHGVSSDGFAVLRSARDPAPVSNSSYSSSSQEEESWYAVKPSDKSRDLLSDQEEEEETSYESMFSVHDDEVDNNPEEERPPLSAEMNQPLSAPRSSPIVRPGRSRKIISVRSQRFQQYRQLAAIEEHPSGETEA</sequence>
<feature type="region of interest" description="Disordered" evidence="1">
    <location>
        <begin position="391"/>
        <end position="479"/>
    </location>
</feature>
<feature type="compositionally biased region" description="Acidic residues" evidence="1">
    <location>
        <begin position="424"/>
        <end position="433"/>
    </location>
</feature>
<dbReference type="SMART" id="SM00248">
    <property type="entry name" value="ANK"/>
    <property type="match status" value="3"/>
</dbReference>
<proteinExistence type="predicted"/>
<accession>G4YJM5</accession>
<dbReference type="Gene3D" id="1.25.40.20">
    <property type="entry name" value="Ankyrin repeat-containing domain"/>
    <property type="match status" value="1"/>
</dbReference>
<dbReference type="InterPro" id="IPR002110">
    <property type="entry name" value="Ankyrin_rpt"/>
</dbReference>
<keyword evidence="3" id="KW-1185">Reference proteome</keyword>
<dbReference type="EMBL" id="JH159151">
    <property type="protein sequence ID" value="EGZ30137.1"/>
    <property type="molecule type" value="Genomic_DNA"/>
</dbReference>
<reference evidence="2 3" key="1">
    <citation type="journal article" date="2006" name="Science">
        <title>Phytophthora genome sequences uncover evolutionary origins and mechanisms of pathogenesis.</title>
        <authorList>
            <person name="Tyler B.M."/>
            <person name="Tripathy S."/>
            <person name="Zhang X."/>
            <person name="Dehal P."/>
            <person name="Jiang R.H."/>
            <person name="Aerts A."/>
            <person name="Arredondo F.D."/>
            <person name="Baxter L."/>
            <person name="Bensasson D."/>
            <person name="Beynon J.L."/>
            <person name="Chapman J."/>
            <person name="Damasceno C.M."/>
            <person name="Dorrance A.E."/>
            <person name="Dou D."/>
            <person name="Dickerman A.W."/>
            <person name="Dubchak I.L."/>
            <person name="Garbelotto M."/>
            <person name="Gijzen M."/>
            <person name="Gordon S.G."/>
            <person name="Govers F."/>
            <person name="Grunwald N.J."/>
            <person name="Huang W."/>
            <person name="Ivors K.L."/>
            <person name="Jones R.W."/>
            <person name="Kamoun S."/>
            <person name="Krampis K."/>
            <person name="Lamour K.H."/>
            <person name="Lee M.K."/>
            <person name="McDonald W.H."/>
            <person name="Medina M."/>
            <person name="Meijer H.J."/>
            <person name="Nordberg E.K."/>
            <person name="Maclean D.J."/>
            <person name="Ospina-Giraldo M.D."/>
            <person name="Morris P.F."/>
            <person name="Phuntumart V."/>
            <person name="Putnam N.H."/>
            <person name="Rash S."/>
            <person name="Rose J.K."/>
            <person name="Sakihama Y."/>
            <person name="Salamov A.A."/>
            <person name="Savidor A."/>
            <person name="Scheuring C.F."/>
            <person name="Smith B.M."/>
            <person name="Sobral B.W."/>
            <person name="Terry A."/>
            <person name="Torto-Alalibo T.A."/>
            <person name="Win J."/>
            <person name="Xu Z."/>
            <person name="Zhang H."/>
            <person name="Grigoriev I.V."/>
            <person name="Rokhsar D.S."/>
            <person name="Boore J.L."/>
        </authorList>
    </citation>
    <scope>NUCLEOTIDE SEQUENCE [LARGE SCALE GENOMIC DNA]</scope>
    <source>
        <strain evidence="2 3">P6497</strain>
    </source>
</reference>